<gene>
    <name evidence="1" type="ORF">CLORY_30890</name>
</gene>
<dbReference type="InterPro" id="IPR050580">
    <property type="entry name" value="2H_phosphoesterase_YjcG-like"/>
</dbReference>
<proteinExistence type="predicted"/>
<dbReference type="PANTHER" id="PTHR40037:SF1">
    <property type="entry name" value="PHOSPHOESTERASE SAOUHSC_00951-RELATED"/>
    <property type="match status" value="1"/>
</dbReference>
<evidence type="ECO:0000313" key="2">
    <source>
        <dbReference type="Proteomes" id="UP000190080"/>
    </source>
</evidence>
<organism evidence="1 2">
    <name type="scientific">Clostridium oryzae</name>
    <dbReference type="NCBI Taxonomy" id="1450648"/>
    <lineage>
        <taxon>Bacteria</taxon>
        <taxon>Bacillati</taxon>
        <taxon>Bacillota</taxon>
        <taxon>Clostridia</taxon>
        <taxon>Eubacteriales</taxon>
        <taxon>Clostridiaceae</taxon>
        <taxon>Clostridium</taxon>
    </lineage>
</organism>
<dbReference type="Gene3D" id="3.90.1140.10">
    <property type="entry name" value="Cyclic phosphodiesterase"/>
    <property type="match status" value="1"/>
</dbReference>
<dbReference type="SUPFAM" id="SSF55144">
    <property type="entry name" value="LigT-like"/>
    <property type="match status" value="1"/>
</dbReference>
<dbReference type="AlphaFoldDB" id="A0A1V4IIN9"/>
<reference evidence="1 2" key="1">
    <citation type="submission" date="2017-03" db="EMBL/GenBank/DDBJ databases">
        <title>Genome sequence of Clostridium oryzae DSM 28571.</title>
        <authorList>
            <person name="Poehlein A."/>
            <person name="Daniel R."/>
        </authorList>
    </citation>
    <scope>NUCLEOTIDE SEQUENCE [LARGE SCALE GENOMIC DNA]</scope>
    <source>
        <strain evidence="1 2">DSM 28571</strain>
    </source>
</reference>
<dbReference type="STRING" id="1450648.CLORY_30890"/>
<accession>A0A1V4IIN9</accession>
<keyword evidence="2" id="KW-1185">Reference proteome</keyword>
<dbReference type="RefSeq" id="WP_079426017.1">
    <property type="nucleotide sequence ID" value="NZ_MZGV01000038.1"/>
</dbReference>
<sequence>MRYVIVCTVKGEAGEFNNNLRKELFKKYKTKSSKLPAHFTIKAPFEYDGNIEELEKCIEDFWKEEKPEAYSIEGYDHFDDRVIYMNVNMSEEGKKMHDRLIDKMSLVPYIDFTKKDGKDKTFHITLATRMHKPLFNEVFDYVNQYPCKFKCKFDNVSIYKFEDYTWKLYKEFIG</sequence>
<dbReference type="OrthoDB" id="1524661at2"/>
<evidence type="ECO:0008006" key="3">
    <source>
        <dbReference type="Google" id="ProtNLM"/>
    </source>
</evidence>
<dbReference type="EMBL" id="MZGV01000038">
    <property type="protein sequence ID" value="OPJ59872.1"/>
    <property type="molecule type" value="Genomic_DNA"/>
</dbReference>
<comment type="caution">
    <text evidence="1">The sequence shown here is derived from an EMBL/GenBank/DDBJ whole genome shotgun (WGS) entry which is preliminary data.</text>
</comment>
<protein>
    <recommendedName>
        <fullName evidence="3">2',5' RNA ligase family</fullName>
    </recommendedName>
</protein>
<dbReference type="InterPro" id="IPR009097">
    <property type="entry name" value="Cyclic_Pdiesterase"/>
</dbReference>
<dbReference type="PANTHER" id="PTHR40037">
    <property type="entry name" value="PHOSPHOESTERASE YJCG-RELATED"/>
    <property type="match status" value="1"/>
</dbReference>
<name>A0A1V4IIN9_9CLOT</name>
<dbReference type="Pfam" id="PF13563">
    <property type="entry name" value="2_5_RNA_ligase2"/>
    <property type="match status" value="1"/>
</dbReference>
<dbReference type="Proteomes" id="UP000190080">
    <property type="component" value="Unassembled WGS sequence"/>
</dbReference>
<evidence type="ECO:0000313" key="1">
    <source>
        <dbReference type="EMBL" id="OPJ59872.1"/>
    </source>
</evidence>